<organism evidence="2 3">
    <name type="scientific">Kutzneria chonburiensis</name>
    <dbReference type="NCBI Taxonomy" id="1483604"/>
    <lineage>
        <taxon>Bacteria</taxon>
        <taxon>Bacillati</taxon>
        <taxon>Actinomycetota</taxon>
        <taxon>Actinomycetes</taxon>
        <taxon>Pseudonocardiales</taxon>
        <taxon>Pseudonocardiaceae</taxon>
        <taxon>Kutzneria</taxon>
    </lineage>
</organism>
<dbReference type="EMBL" id="JBHLUD010000002">
    <property type="protein sequence ID" value="MFC0541823.1"/>
    <property type="molecule type" value="Genomic_DNA"/>
</dbReference>
<name>A0ABV6MND9_9PSEU</name>
<reference evidence="2 3" key="1">
    <citation type="submission" date="2024-09" db="EMBL/GenBank/DDBJ databases">
        <authorList>
            <person name="Sun Q."/>
            <person name="Mori K."/>
        </authorList>
    </citation>
    <scope>NUCLEOTIDE SEQUENCE [LARGE SCALE GENOMIC DNA]</scope>
    <source>
        <strain evidence="2 3">TBRC 1432</strain>
    </source>
</reference>
<feature type="chain" id="PRO_5047380743" description="Secreted protein" evidence="1">
    <location>
        <begin position="39"/>
        <end position="140"/>
    </location>
</feature>
<dbReference type="RefSeq" id="WP_273942142.1">
    <property type="nucleotide sequence ID" value="NZ_CP097263.1"/>
</dbReference>
<comment type="caution">
    <text evidence="2">The sequence shown here is derived from an EMBL/GenBank/DDBJ whole genome shotgun (WGS) entry which is preliminary data.</text>
</comment>
<keyword evidence="3" id="KW-1185">Reference proteome</keyword>
<evidence type="ECO:0000313" key="2">
    <source>
        <dbReference type="EMBL" id="MFC0541823.1"/>
    </source>
</evidence>
<feature type="signal peptide" evidence="1">
    <location>
        <begin position="1"/>
        <end position="38"/>
    </location>
</feature>
<evidence type="ECO:0000256" key="1">
    <source>
        <dbReference type="SAM" id="SignalP"/>
    </source>
</evidence>
<evidence type="ECO:0008006" key="4">
    <source>
        <dbReference type="Google" id="ProtNLM"/>
    </source>
</evidence>
<evidence type="ECO:0000313" key="3">
    <source>
        <dbReference type="Proteomes" id="UP001589810"/>
    </source>
</evidence>
<accession>A0ABV6MND9</accession>
<keyword evidence="1" id="KW-0732">Signal</keyword>
<sequence length="140" mass="13822">MPASTAQSGLRTRLVSAVAAAAVTATGLILATAAPAGAETGCKSGSIPSGPGHGWHLQICKTPHDPTADTFSWTARNTDSGAAAATVIYSVECAVVHTGDTSVSPPGPVTWAGSYASTCSFRVELTAAGAVPIVLTLAGD</sequence>
<dbReference type="Proteomes" id="UP001589810">
    <property type="component" value="Unassembled WGS sequence"/>
</dbReference>
<gene>
    <name evidence="2" type="ORF">ACFFH7_10040</name>
</gene>
<proteinExistence type="predicted"/>
<protein>
    <recommendedName>
        <fullName evidence="4">Secreted protein</fullName>
    </recommendedName>
</protein>